<keyword evidence="9" id="KW-1185">Reference proteome</keyword>
<dbReference type="GO" id="GO:0004519">
    <property type="term" value="F:endonuclease activity"/>
    <property type="evidence" value="ECO:0007669"/>
    <property type="project" value="UniProtKB-KW"/>
</dbReference>
<evidence type="ECO:0000256" key="1">
    <source>
        <dbReference type="ARBA" id="ARBA00022679"/>
    </source>
</evidence>
<keyword evidence="3" id="KW-0540">Nuclease</keyword>
<dbReference type="Proteomes" id="UP000076858">
    <property type="component" value="Unassembled WGS sequence"/>
</dbReference>
<evidence type="ECO:0000256" key="3">
    <source>
        <dbReference type="ARBA" id="ARBA00022722"/>
    </source>
</evidence>
<sequence>KVERPIIFISRRTSKAKMSYHSNALECLALVWASRMPRSSMGLRQIKTLCVRKGLHCFYGQLCAKMVL</sequence>
<keyword evidence="1" id="KW-0808">Transferase</keyword>
<dbReference type="Pfam" id="PF17917">
    <property type="entry name" value="RT_RNaseH"/>
    <property type="match status" value="1"/>
</dbReference>
<dbReference type="EMBL" id="LRGB01013747">
    <property type="protein sequence ID" value="KZR99394.1"/>
    <property type="molecule type" value="Genomic_DNA"/>
</dbReference>
<evidence type="ECO:0000313" key="8">
    <source>
        <dbReference type="EMBL" id="KZR99394.1"/>
    </source>
</evidence>
<gene>
    <name evidence="8" type="ORF">APZ42_004749</name>
</gene>
<dbReference type="AlphaFoldDB" id="A0A164GV53"/>
<accession>A0A164GV53</accession>
<dbReference type="GO" id="GO:0003964">
    <property type="term" value="F:RNA-directed DNA polymerase activity"/>
    <property type="evidence" value="ECO:0007669"/>
    <property type="project" value="UniProtKB-KW"/>
</dbReference>
<feature type="non-terminal residue" evidence="8">
    <location>
        <position position="1"/>
    </location>
</feature>
<keyword evidence="4" id="KW-0255">Endonuclease</keyword>
<name>A0A164GV53_9CRUS</name>
<evidence type="ECO:0000256" key="4">
    <source>
        <dbReference type="ARBA" id="ARBA00022759"/>
    </source>
</evidence>
<proteinExistence type="predicted"/>
<keyword evidence="5" id="KW-0378">Hydrolase</keyword>
<feature type="non-terminal residue" evidence="8">
    <location>
        <position position="68"/>
    </location>
</feature>
<protein>
    <recommendedName>
        <fullName evidence="7">Reverse transcriptase RNase H-like domain-containing protein</fullName>
    </recommendedName>
</protein>
<comment type="caution">
    <text evidence="8">The sequence shown here is derived from an EMBL/GenBank/DDBJ whole genome shotgun (WGS) entry which is preliminary data.</text>
</comment>
<keyword evidence="6" id="KW-0695">RNA-directed DNA polymerase</keyword>
<evidence type="ECO:0000256" key="5">
    <source>
        <dbReference type="ARBA" id="ARBA00022801"/>
    </source>
</evidence>
<keyword evidence="2" id="KW-0548">Nucleotidyltransferase</keyword>
<evidence type="ECO:0000313" key="9">
    <source>
        <dbReference type="Proteomes" id="UP000076858"/>
    </source>
</evidence>
<dbReference type="InterPro" id="IPR041373">
    <property type="entry name" value="RT_RNaseH"/>
</dbReference>
<evidence type="ECO:0000256" key="6">
    <source>
        <dbReference type="ARBA" id="ARBA00022918"/>
    </source>
</evidence>
<evidence type="ECO:0000256" key="2">
    <source>
        <dbReference type="ARBA" id="ARBA00022695"/>
    </source>
</evidence>
<organism evidence="8 9">
    <name type="scientific">Daphnia magna</name>
    <dbReference type="NCBI Taxonomy" id="35525"/>
    <lineage>
        <taxon>Eukaryota</taxon>
        <taxon>Metazoa</taxon>
        <taxon>Ecdysozoa</taxon>
        <taxon>Arthropoda</taxon>
        <taxon>Crustacea</taxon>
        <taxon>Branchiopoda</taxon>
        <taxon>Diplostraca</taxon>
        <taxon>Cladocera</taxon>
        <taxon>Anomopoda</taxon>
        <taxon>Daphniidae</taxon>
        <taxon>Daphnia</taxon>
    </lineage>
</organism>
<reference evidence="8 9" key="1">
    <citation type="submission" date="2016-03" db="EMBL/GenBank/DDBJ databases">
        <title>EvidentialGene: Evidence-directed Construction of Genes on Genomes.</title>
        <authorList>
            <person name="Gilbert D.G."/>
            <person name="Choi J.-H."/>
            <person name="Mockaitis K."/>
            <person name="Colbourne J."/>
            <person name="Pfrender M."/>
        </authorList>
    </citation>
    <scope>NUCLEOTIDE SEQUENCE [LARGE SCALE GENOMIC DNA]</scope>
    <source>
        <strain evidence="8 9">Xinb3</strain>
        <tissue evidence="8">Complete organism</tissue>
    </source>
</reference>
<dbReference type="GO" id="GO:0016787">
    <property type="term" value="F:hydrolase activity"/>
    <property type="evidence" value="ECO:0007669"/>
    <property type="project" value="UniProtKB-KW"/>
</dbReference>
<feature type="domain" description="Reverse transcriptase RNase H-like" evidence="7">
    <location>
        <begin position="3"/>
        <end position="49"/>
    </location>
</feature>
<evidence type="ECO:0000259" key="7">
    <source>
        <dbReference type="Pfam" id="PF17917"/>
    </source>
</evidence>